<evidence type="ECO:0000313" key="2">
    <source>
        <dbReference type="Proteomes" id="UP001595839"/>
    </source>
</evidence>
<keyword evidence="1" id="KW-0067">ATP-binding</keyword>
<dbReference type="Proteomes" id="UP001595839">
    <property type="component" value="Unassembled WGS sequence"/>
</dbReference>
<sequence>MADLADNSVAAEAGTIDIEFTWAGAESWVAVLDDARGMSEASLVTAMTVAARGPATDRSATDLGAYGVGLESASSSGPIRQVV</sequence>
<gene>
    <name evidence="1" type="ORF">ACFPIH_14080</name>
</gene>
<dbReference type="EMBL" id="JBHSFK010000008">
    <property type="protein sequence ID" value="MFC4500638.1"/>
    <property type="molecule type" value="Genomic_DNA"/>
</dbReference>
<proteinExistence type="predicted"/>
<keyword evidence="1" id="KW-0547">Nucleotide-binding</keyword>
<dbReference type="GO" id="GO:0005524">
    <property type="term" value="F:ATP binding"/>
    <property type="evidence" value="ECO:0007669"/>
    <property type="project" value="UniProtKB-KW"/>
</dbReference>
<dbReference type="Pfam" id="PF13589">
    <property type="entry name" value="HATPase_c_3"/>
    <property type="match status" value="1"/>
</dbReference>
<dbReference type="Gene3D" id="3.30.565.10">
    <property type="entry name" value="Histidine kinase-like ATPase, C-terminal domain"/>
    <property type="match status" value="1"/>
</dbReference>
<keyword evidence="2" id="KW-1185">Reference proteome</keyword>
<dbReference type="SUPFAM" id="SSF55874">
    <property type="entry name" value="ATPase domain of HSP90 chaperone/DNA topoisomerase II/histidine kinase"/>
    <property type="match status" value="1"/>
</dbReference>
<dbReference type="InterPro" id="IPR036890">
    <property type="entry name" value="HATPase_C_sf"/>
</dbReference>
<accession>A0ABV9AQE2</accession>
<dbReference type="RefSeq" id="WP_381171589.1">
    <property type="nucleotide sequence ID" value="NZ_JBHSFK010000008.1"/>
</dbReference>
<protein>
    <submittedName>
        <fullName evidence="1">ATP-binding protein</fullName>
    </submittedName>
</protein>
<name>A0ABV9AQE2_9ACTN</name>
<evidence type="ECO:0000313" key="1">
    <source>
        <dbReference type="EMBL" id="MFC4500638.1"/>
    </source>
</evidence>
<organism evidence="1 2">
    <name type="scientific">Streptomyces vulcanius</name>
    <dbReference type="NCBI Taxonomy" id="1441876"/>
    <lineage>
        <taxon>Bacteria</taxon>
        <taxon>Bacillati</taxon>
        <taxon>Actinomycetota</taxon>
        <taxon>Actinomycetes</taxon>
        <taxon>Kitasatosporales</taxon>
        <taxon>Streptomycetaceae</taxon>
        <taxon>Streptomyces</taxon>
    </lineage>
</organism>
<comment type="caution">
    <text evidence="1">The sequence shown here is derived from an EMBL/GenBank/DDBJ whole genome shotgun (WGS) entry which is preliminary data.</text>
</comment>
<reference evidence="2" key="1">
    <citation type="journal article" date="2019" name="Int. J. Syst. Evol. Microbiol.">
        <title>The Global Catalogue of Microorganisms (GCM) 10K type strain sequencing project: providing services to taxonomists for standard genome sequencing and annotation.</title>
        <authorList>
            <consortium name="The Broad Institute Genomics Platform"/>
            <consortium name="The Broad Institute Genome Sequencing Center for Infectious Disease"/>
            <person name="Wu L."/>
            <person name="Ma J."/>
        </authorList>
    </citation>
    <scope>NUCLEOTIDE SEQUENCE [LARGE SCALE GENOMIC DNA]</scope>
    <source>
        <strain evidence="2">CGMCC 4.7177</strain>
    </source>
</reference>